<reference evidence="2 3" key="1">
    <citation type="journal article" date="2024" name="Int. J. Syst. Evol. Microbiol.">
        <title>Clostridium omnivorum sp. nov., isolated from anoxic soil under the treatment of reductive soil disinfestation.</title>
        <authorList>
            <person name="Ueki A."/>
            <person name="Tonouchi A."/>
            <person name="Kaku N."/>
            <person name="Honma S."/>
            <person name="Ueki K."/>
        </authorList>
    </citation>
    <scope>NUCLEOTIDE SEQUENCE [LARGE SCALE GENOMIC DNA]</scope>
    <source>
        <strain evidence="2 3">E14</strain>
    </source>
</reference>
<keyword evidence="1" id="KW-0472">Membrane</keyword>
<evidence type="ECO:0000313" key="3">
    <source>
        <dbReference type="Proteomes" id="UP001208567"/>
    </source>
</evidence>
<gene>
    <name evidence="2" type="ORF">bsdE14_35480</name>
</gene>
<dbReference type="InterPro" id="IPR011042">
    <property type="entry name" value="6-blade_b-propeller_TolB-like"/>
</dbReference>
<accession>A0ABQ5NA87</accession>
<proteinExistence type="predicted"/>
<evidence type="ECO:0000256" key="1">
    <source>
        <dbReference type="SAM" id="Phobius"/>
    </source>
</evidence>
<keyword evidence="3" id="KW-1185">Reference proteome</keyword>
<dbReference type="Proteomes" id="UP001208567">
    <property type="component" value="Unassembled WGS sequence"/>
</dbReference>
<name>A0ABQ5NA87_9CLOT</name>
<comment type="caution">
    <text evidence="2">The sequence shown here is derived from an EMBL/GenBank/DDBJ whole genome shotgun (WGS) entry which is preliminary data.</text>
</comment>
<dbReference type="RefSeq" id="WP_264851447.1">
    <property type="nucleotide sequence ID" value="NZ_BRXR01000001.1"/>
</dbReference>
<dbReference type="InterPro" id="IPR011041">
    <property type="entry name" value="Quinoprot_gluc/sorb_DH_b-prop"/>
</dbReference>
<dbReference type="EMBL" id="BRXR01000001">
    <property type="protein sequence ID" value="GLC32138.1"/>
    <property type="molecule type" value="Genomic_DNA"/>
</dbReference>
<feature type="transmembrane region" description="Helical" evidence="1">
    <location>
        <begin position="411"/>
        <end position="431"/>
    </location>
</feature>
<organism evidence="2 3">
    <name type="scientific">Clostridium omnivorum</name>
    <dbReference type="NCBI Taxonomy" id="1604902"/>
    <lineage>
        <taxon>Bacteria</taxon>
        <taxon>Bacillati</taxon>
        <taxon>Bacillota</taxon>
        <taxon>Clostridia</taxon>
        <taxon>Eubacteriales</taxon>
        <taxon>Clostridiaceae</taxon>
        <taxon>Clostridium</taxon>
    </lineage>
</organism>
<keyword evidence="1" id="KW-0812">Transmembrane</keyword>
<feature type="transmembrane region" description="Helical" evidence="1">
    <location>
        <begin position="7"/>
        <end position="25"/>
    </location>
</feature>
<evidence type="ECO:0000313" key="2">
    <source>
        <dbReference type="EMBL" id="GLC32138.1"/>
    </source>
</evidence>
<sequence>MKRSFKIVLAICFAAVIIVLLKNYYKVYNIEVKDDTKSGRVVQKGIKGARDFVFDTKGNLFIAYKDKIQFIGLDGKSYDIYKDNSMNIFSLDYKENVLYFSSNTKVFSYDLNNKTIKELVKDLPNLGDYKQSIIRIKGNELYISIGVSTNSGVVGKDNVWLADSPFTYDISPKDITVNGKLFGTEKTGAFVPYRTKNTNGQVIPGHFPGNGSIVAYNLNSGNLENFAWGIRNVKGMDFNSEGKLLASVGGMEDRGYRPVKGDLDYIFEIKKGGWYGWPDYSGGDPITSPRFKGENNTKITFILDNHPTTNPPAPLYQHKQLSTLGCLAVDGKGILGEKDCIYFYESKDNKVYGLDKRGILKEKVQLNTDSKVSSLKIDNNGLNILDGSGGFLYHINKNNGSASQNFQKATIYYLIILSLLGITIALWKFGVNNKQ</sequence>
<protein>
    <recommendedName>
        <fullName evidence="4">Glucose/Sorbosone dehydrogenase domain-containing protein</fullName>
    </recommendedName>
</protein>
<keyword evidence="1" id="KW-1133">Transmembrane helix</keyword>
<dbReference type="SUPFAM" id="SSF50952">
    <property type="entry name" value="Soluble quinoprotein glucose dehydrogenase"/>
    <property type="match status" value="1"/>
</dbReference>
<dbReference type="Gene3D" id="2.120.10.30">
    <property type="entry name" value="TolB, C-terminal domain"/>
    <property type="match status" value="1"/>
</dbReference>
<evidence type="ECO:0008006" key="4">
    <source>
        <dbReference type="Google" id="ProtNLM"/>
    </source>
</evidence>